<dbReference type="EMBL" id="JAPQES010000001">
    <property type="protein sequence ID" value="MCY6369620.1"/>
    <property type="molecule type" value="Genomic_DNA"/>
</dbReference>
<comment type="caution">
    <text evidence="3">The sequence shown here is derived from an EMBL/GenBank/DDBJ whole genome shotgun (WGS) entry which is preliminary data.</text>
</comment>
<dbReference type="InterPro" id="IPR037522">
    <property type="entry name" value="HD_GYP_dom"/>
</dbReference>
<name>A0ABT4CKP6_9CLOT</name>
<dbReference type="CDD" id="cd00077">
    <property type="entry name" value="HDc"/>
    <property type="match status" value="2"/>
</dbReference>
<dbReference type="InterPro" id="IPR006675">
    <property type="entry name" value="HDIG_dom"/>
</dbReference>
<protein>
    <submittedName>
        <fullName evidence="3">HD domain-containing protein</fullName>
    </submittedName>
</protein>
<dbReference type="InterPro" id="IPR006674">
    <property type="entry name" value="HD_domain"/>
</dbReference>
<evidence type="ECO:0000259" key="2">
    <source>
        <dbReference type="PROSITE" id="PS51832"/>
    </source>
</evidence>
<dbReference type="RefSeq" id="WP_268047995.1">
    <property type="nucleotide sequence ID" value="NZ_JAPQES010000001.1"/>
</dbReference>
<feature type="domain" description="HD-GYP" evidence="2">
    <location>
        <begin position="10"/>
        <end position="195"/>
    </location>
</feature>
<sequence length="398" mass="45930">MKKLSKYYFAEIPSFHIFNAFSMALDIAEGKNINHAKKVAYTSIRVARTLGLDDKEVKKIYYAAIMHDIGASDNRISIYNGKLKRRVHCKEGEDIVKKLKLPQEVHTTIRYHHENWDGTGPFELSRDEIPLSSQIVYLADQFDSIFNNKINYAKAREELTNVIIQKKKKQLSPEVVDGFIKMSEEERFWLDYKFDNFDEILNRVLPKETVKINLETLENVSEVFAQIIDNKSEFTHNHSRGIANKIKETISFLNYDEITQRKAYIAGLLHDLGKIAVPNSILNKPGKLNEKERYIINIHPYYTKLILDQIPGIEDITSWAANHHERIDGKGYPERLSGQHLGKIERLMCVCDVYQALTEDRPYRSGMKDSKAWEIIDSMVKDGALCHLASRGVRVALK</sequence>
<dbReference type="PANTHER" id="PTHR43155">
    <property type="entry name" value="CYCLIC DI-GMP PHOSPHODIESTERASE PA4108-RELATED"/>
    <property type="match status" value="1"/>
</dbReference>
<organism evidence="3 4">
    <name type="scientific">Clostridium ganghwense</name>
    <dbReference type="NCBI Taxonomy" id="312089"/>
    <lineage>
        <taxon>Bacteria</taxon>
        <taxon>Bacillati</taxon>
        <taxon>Bacillota</taxon>
        <taxon>Clostridia</taxon>
        <taxon>Eubacteriales</taxon>
        <taxon>Clostridiaceae</taxon>
        <taxon>Clostridium</taxon>
    </lineage>
</organism>
<feature type="domain" description="HD" evidence="1">
    <location>
        <begin position="32"/>
        <end position="145"/>
    </location>
</feature>
<reference evidence="3" key="1">
    <citation type="submission" date="2022-12" db="EMBL/GenBank/DDBJ databases">
        <authorList>
            <person name="Wang J."/>
        </authorList>
    </citation>
    <scope>NUCLEOTIDE SEQUENCE</scope>
    <source>
        <strain evidence="3">HY-42-06</strain>
    </source>
</reference>
<evidence type="ECO:0000313" key="4">
    <source>
        <dbReference type="Proteomes" id="UP001079657"/>
    </source>
</evidence>
<dbReference type="SMART" id="SM00471">
    <property type="entry name" value="HDc"/>
    <property type="match status" value="2"/>
</dbReference>
<proteinExistence type="predicted"/>
<feature type="domain" description="HD-GYP" evidence="2">
    <location>
        <begin position="213"/>
        <end position="398"/>
    </location>
</feature>
<dbReference type="Gene3D" id="1.10.3210.10">
    <property type="entry name" value="Hypothetical protein af1432"/>
    <property type="match status" value="2"/>
</dbReference>
<accession>A0ABT4CKP6</accession>
<dbReference type="PANTHER" id="PTHR43155:SF1">
    <property type="entry name" value="3'3'-CGAMP-SPECIFIC PHOSPHODIESTERASE 1"/>
    <property type="match status" value="1"/>
</dbReference>
<evidence type="ECO:0000313" key="3">
    <source>
        <dbReference type="EMBL" id="MCY6369620.1"/>
    </source>
</evidence>
<dbReference type="Pfam" id="PF01966">
    <property type="entry name" value="HD"/>
    <property type="match status" value="1"/>
</dbReference>
<evidence type="ECO:0000259" key="1">
    <source>
        <dbReference type="PROSITE" id="PS51831"/>
    </source>
</evidence>
<dbReference type="Proteomes" id="UP001079657">
    <property type="component" value="Unassembled WGS sequence"/>
</dbReference>
<keyword evidence="4" id="KW-1185">Reference proteome</keyword>
<dbReference type="SUPFAM" id="SSF109604">
    <property type="entry name" value="HD-domain/PDEase-like"/>
    <property type="match status" value="2"/>
</dbReference>
<dbReference type="PROSITE" id="PS51831">
    <property type="entry name" value="HD"/>
    <property type="match status" value="1"/>
</dbReference>
<dbReference type="PROSITE" id="PS51832">
    <property type="entry name" value="HD_GYP"/>
    <property type="match status" value="2"/>
</dbReference>
<dbReference type="NCBIfam" id="TIGR00277">
    <property type="entry name" value="HDIG"/>
    <property type="match status" value="1"/>
</dbReference>
<gene>
    <name evidence="3" type="ORF">OXH55_03020</name>
</gene>
<dbReference type="InterPro" id="IPR003607">
    <property type="entry name" value="HD/PDEase_dom"/>
</dbReference>
<dbReference type="Pfam" id="PF13487">
    <property type="entry name" value="HD_5"/>
    <property type="match status" value="1"/>
</dbReference>